<sequence>MANKETNDVTLDSDIEFIQTPVPKPSAFGTTESCGIPLTNSPAIHNPPLPAEGAGNESFSNLVLISALVGVPALLAYGLGGGVKTTLFLGLITGLPVLIGFWAWKSTSSPRINDNVKLPGRPIEHYVTFKNEADRAKWHGQKRVPMQTFCELYLDGAVDFNGDCLDIMEYRHDWAHFGFTWDLFKFIFLTFARDVLFHTKSQDEEQIRPNYDRGNDHYAWFLGPRMIYTSGIISDTEREETLEEMQDNKMAIVCEKLALKKGETMLDIGCGWGTLAKFASLNYGANVTGLTIARHQTAWGNDALRKAGVPESQSRILCMDYRDIPHMKYDKITQLEMGEHVGIRKLTGFFRQCYDMLQDDGAMYVQLSGLRQAWQYEDFIWGLYLNKYIFRGADASTPLWNYVRSLERAGFEIKGVDTVGVHYSGTLWRWYRNWLGNIDTIKAKYGQRWFRIWELFLAWSVIASRQGSATCFQILVVKNLNSTHRVNGIASQFGLSAALEASRKAGKSKLQAVGARLNLPAEQFLYPNIEGHERLRIPSYSFLITHPSKGRVLFDLSVRKDIQNLAPVTANRINNPSMGWKVTVPQDVPDTLVANGIELHEIKSIFWSHHHFEHIGDPSKFPSSTELVVGPGFTEAYTPGYPDNPDSPVKSADLKARRVNELDFDNSKESISIGRFKALDWFEDGSFYLLDVPGHASGHICGFARVKPDSFILMGGDCAHHPGEFRPSKIAPVPKDLIPLHVAVHSKQASVCPGNITEKIDKKHDIERAPIYKAAATFTHDIDKYQWSVEGIQELDACENVLVIIAHDGGILPVLQQANGKESSFIFPKGELTEWQHNELKEAVKWVFLSDLAVLT</sequence>
<dbReference type="Gene3D" id="3.60.15.10">
    <property type="entry name" value="Ribonuclease Z/Hydroxyacylglutathione hydrolase-like"/>
    <property type="match status" value="1"/>
</dbReference>
<dbReference type="InterPro" id="IPR036866">
    <property type="entry name" value="RibonucZ/Hydroxyglut_hydro"/>
</dbReference>
<keyword evidence="10" id="KW-0746">Sphingolipid metabolism</keyword>
<dbReference type="PANTHER" id="PTHR45197">
    <property type="entry name" value="SYNTHASE, PUTATIVE (AFU_ORTHOLOGUE AFUA_7G04190)-RELATED"/>
    <property type="match status" value="1"/>
</dbReference>
<dbReference type="GO" id="GO:0032259">
    <property type="term" value="P:methylation"/>
    <property type="evidence" value="ECO:0007669"/>
    <property type="project" value="UniProtKB-KW"/>
</dbReference>
<dbReference type="EMBL" id="MDYM01000012">
    <property type="protein sequence ID" value="OQD62450.1"/>
    <property type="molecule type" value="Genomic_DNA"/>
</dbReference>
<evidence type="ECO:0000256" key="1">
    <source>
        <dbReference type="ARBA" id="ARBA00004141"/>
    </source>
</evidence>
<dbReference type="OrthoDB" id="412182at2759"/>
<proteinExistence type="inferred from homology"/>
<dbReference type="InterPro" id="IPR029063">
    <property type="entry name" value="SAM-dependent_MTases_sf"/>
</dbReference>
<evidence type="ECO:0000259" key="16">
    <source>
        <dbReference type="SMART" id="SM00849"/>
    </source>
</evidence>
<name>A0A1V6NCK1_PENPO</name>
<dbReference type="STRING" id="60169.A0A1V6NCK1"/>
<evidence type="ECO:0000256" key="14">
    <source>
        <dbReference type="ARBA" id="ARBA00039020"/>
    </source>
</evidence>
<evidence type="ECO:0000256" key="8">
    <source>
        <dbReference type="ARBA" id="ARBA00022691"/>
    </source>
</evidence>
<keyword evidence="9 15" id="KW-0812">Transmembrane</keyword>
<evidence type="ECO:0000256" key="5">
    <source>
        <dbReference type="ARBA" id="ARBA00022516"/>
    </source>
</evidence>
<feature type="transmembrane region" description="Helical" evidence="15">
    <location>
        <begin position="59"/>
        <end position="79"/>
    </location>
</feature>
<evidence type="ECO:0000256" key="3">
    <source>
        <dbReference type="ARBA" id="ARBA00004991"/>
    </source>
</evidence>
<keyword evidence="12" id="KW-0443">Lipid metabolism</keyword>
<reference evidence="18" key="1">
    <citation type="journal article" date="2017" name="Nat. Microbiol.">
        <title>Global analysis of biosynthetic gene clusters reveals vast potential of secondary metabolite production in Penicillium species.</title>
        <authorList>
            <person name="Nielsen J.C."/>
            <person name="Grijseels S."/>
            <person name="Prigent S."/>
            <person name="Ji B."/>
            <person name="Dainat J."/>
            <person name="Nielsen K.F."/>
            <person name="Frisvad J.C."/>
            <person name="Workman M."/>
            <person name="Nielsen J."/>
        </authorList>
    </citation>
    <scope>NUCLEOTIDE SEQUENCE [LARGE SCALE GENOMIC DNA]</scope>
    <source>
        <strain evidence="18">IBT 4502</strain>
    </source>
</reference>
<evidence type="ECO:0000256" key="11">
    <source>
        <dbReference type="ARBA" id="ARBA00022989"/>
    </source>
</evidence>
<evidence type="ECO:0000256" key="10">
    <source>
        <dbReference type="ARBA" id="ARBA00022919"/>
    </source>
</evidence>
<dbReference type="InterPro" id="IPR001279">
    <property type="entry name" value="Metallo-B-lactamas"/>
</dbReference>
<keyword evidence="18" id="KW-1185">Reference proteome</keyword>
<dbReference type="Pfam" id="PF02353">
    <property type="entry name" value="CMAS"/>
    <property type="match status" value="1"/>
</dbReference>
<comment type="subcellular location">
    <subcellularLocation>
        <location evidence="1">Membrane</location>
        <topology evidence="1">Multi-pass membrane protein</topology>
    </subcellularLocation>
</comment>
<dbReference type="PANTHER" id="PTHR45197:SF1">
    <property type="entry name" value="SPHINGOLIPID C9-METHYLTRANSFERASE A-RELATED"/>
    <property type="match status" value="1"/>
</dbReference>
<comment type="caution">
    <text evidence="17">The sequence shown here is derived from an EMBL/GenBank/DDBJ whole genome shotgun (WGS) entry which is preliminary data.</text>
</comment>
<dbReference type="Proteomes" id="UP000191408">
    <property type="component" value="Unassembled WGS sequence"/>
</dbReference>
<dbReference type="GO" id="GO:0016020">
    <property type="term" value="C:membrane"/>
    <property type="evidence" value="ECO:0007669"/>
    <property type="project" value="UniProtKB-SubCell"/>
</dbReference>
<evidence type="ECO:0000256" key="15">
    <source>
        <dbReference type="SAM" id="Phobius"/>
    </source>
</evidence>
<dbReference type="SUPFAM" id="SSF53335">
    <property type="entry name" value="S-adenosyl-L-methionine-dependent methyltransferases"/>
    <property type="match status" value="1"/>
</dbReference>
<dbReference type="CDD" id="cd02440">
    <property type="entry name" value="AdoMet_MTases"/>
    <property type="match status" value="1"/>
</dbReference>
<accession>A0A1V6NCK1</accession>
<dbReference type="GO" id="GO:0008168">
    <property type="term" value="F:methyltransferase activity"/>
    <property type="evidence" value="ECO:0007669"/>
    <property type="project" value="UniProtKB-KW"/>
</dbReference>
<dbReference type="InterPro" id="IPR052290">
    <property type="entry name" value="Sphingo_C9-MT"/>
</dbReference>
<feature type="transmembrane region" description="Helical" evidence="15">
    <location>
        <begin position="86"/>
        <end position="104"/>
    </location>
</feature>
<dbReference type="CDD" id="cd07730">
    <property type="entry name" value="metallo-hydrolase-like_MBL-fold"/>
    <property type="match status" value="1"/>
</dbReference>
<dbReference type="EC" id="2.1.1.317" evidence="14"/>
<evidence type="ECO:0000256" key="2">
    <source>
        <dbReference type="ARBA" id="ARBA00004760"/>
    </source>
</evidence>
<evidence type="ECO:0000313" key="17">
    <source>
        <dbReference type="EMBL" id="OQD62450.1"/>
    </source>
</evidence>
<evidence type="ECO:0000313" key="18">
    <source>
        <dbReference type="Proteomes" id="UP000191408"/>
    </source>
</evidence>
<dbReference type="AlphaFoldDB" id="A0A1V6NCK1"/>
<keyword evidence="6" id="KW-0489">Methyltransferase</keyword>
<dbReference type="Gene3D" id="3.40.50.150">
    <property type="entry name" value="Vaccinia Virus protein VP39"/>
    <property type="match status" value="1"/>
</dbReference>
<keyword evidence="13 15" id="KW-0472">Membrane</keyword>
<keyword evidence="7" id="KW-0808">Transferase</keyword>
<comment type="similarity">
    <text evidence="4">Belongs to the CFA/CMAS family.</text>
</comment>
<feature type="domain" description="Metallo-beta-lactamase" evidence="16">
    <location>
        <begin position="538"/>
        <end position="755"/>
    </location>
</feature>
<dbReference type="GO" id="GO:0006665">
    <property type="term" value="P:sphingolipid metabolic process"/>
    <property type="evidence" value="ECO:0007669"/>
    <property type="project" value="UniProtKB-KW"/>
</dbReference>
<evidence type="ECO:0000256" key="6">
    <source>
        <dbReference type="ARBA" id="ARBA00022603"/>
    </source>
</evidence>
<keyword evidence="5" id="KW-0444">Lipid biosynthesis</keyword>
<evidence type="ECO:0000256" key="12">
    <source>
        <dbReference type="ARBA" id="ARBA00023098"/>
    </source>
</evidence>
<keyword evidence="11 15" id="KW-1133">Transmembrane helix</keyword>
<evidence type="ECO:0000256" key="13">
    <source>
        <dbReference type="ARBA" id="ARBA00023136"/>
    </source>
</evidence>
<keyword evidence="8" id="KW-0949">S-adenosyl-L-methionine</keyword>
<protein>
    <recommendedName>
        <fullName evidence="14">sphingolipid C(9)-methyltransferase</fullName>
        <ecNumber evidence="14">2.1.1.317</ecNumber>
    </recommendedName>
</protein>
<gene>
    <name evidence="17" type="ORF">PENPOL_c012G07556</name>
</gene>
<comment type="pathway">
    <text evidence="2">Lipid metabolism; sphingolipid metabolism.</text>
</comment>
<comment type="pathway">
    <text evidence="3">Sphingolipid metabolism.</text>
</comment>
<dbReference type="SUPFAM" id="SSF56281">
    <property type="entry name" value="Metallo-hydrolase/oxidoreductase"/>
    <property type="match status" value="1"/>
</dbReference>
<organism evidence="17 18">
    <name type="scientific">Penicillium polonicum</name>
    <dbReference type="NCBI Taxonomy" id="60169"/>
    <lineage>
        <taxon>Eukaryota</taxon>
        <taxon>Fungi</taxon>
        <taxon>Dikarya</taxon>
        <taxon>Ascomycota</taxon>
        <taxon>Pezizomycotina</taxon>
        <taxon>Eurotiomycetes</taxon>
        <taxon>Eurotiomycetidae</taxon>
        <taxon>Eurotiales</taxon>
        <taxon>Aspergillaceae</taxon>
        <taxon>Penicillium</taxon>
    </lineage>
</organism>
<evidence type="ECO:0000256" key="4">
    <source>
        <dbReference type="ARBA" id="ARBA00010815"/>
    </source>
</evidence>
<evidence type="ECO:0000256" key="9">
    <source>
        <dbReference type="ARBA" id="ARBA00022692"/>
    </source>
</evidence>
<evidence type="ECO:0000256" key="7">
    <source>
        <dbReference type="ARBA" id="ARBA00022679"/>
    </source>
</evidence>
<dbReference type="SMART" id="SM00849">
    <property type="entry name" value="Lactamase_B"/>
    <property type="match status" value="1"/>
</dbReference>